<dbReference type="InterPro" id="IPR036770">
    <property type="entry name" value="Ankyrin_rpt-contain_sf"/>
</dbReference>
<dbReference type="AlphaFoldDB" id="A0A0L8FF37"/>
<sequence length="66" mass="7413">VNQQDIDGFTPLHYACSCGYTDTVRLLLNHTGIEVNLVDKYGDTSLHLAVRNERYDVVTLMLSQVS</sequence>
<keyword evidence="2 3" id="KW-0040">ANK repeat</keyword>
<gene>
    <name evidence="4" type="ORF">OCBIM_22024623mg</name>
</gene>
<evidence type="ECO:0000256" key="2">
    <source>
        <dbReference type="ARBA" id="ARBA00023043"/>
    </source>
</evidence>
<dbReference type="OrthoDB" id="194358at2759"/>
<feature type="repeat" description="ANK" evidence="3">
    <location>
        <begin position="7"/>
        <end position="40"/>
    </location>
</feature>
<dbReference type="InterPro" id="IPR002110">
    <property type="entry name" value="Ankyrin_rpt"/>
</dbReference>
<feature type="non-terminal residue" evidence="4">
    <location>
        <position position="1"/>
    </location>
</feature>
<dbReference type="SMART" id="SM00248">
    <property type="entry name" value="ANK"/>
    <property type="match status" value="2"/>
</dbReference>
<dbReference type="PANTHER" id="PTHR24198">
    <property type="entry name" value="ANKYRIN REPEAT AND PROTEIN KINASE DOMAIN-CONTAINING PROTEIN"/>
    <property type="match status" value="1"/>
</dbReference>
<evidence type="ECO:0000313" key="4">
    <source>
        <dbReference type="EMBL" id="KOF62257.1"/>
    </source>
</evidence>
<dbReference type="SUPFAM" id="SSF48403">
    <property type="entry name" value="Ankyrin repeat"/>
    <property type="match status" value="1"/>
</dbReference>
<evidence type="ECO:0000256" key="3">
    <source>
        <dbReference type="PROSITE-ProRule" id="PRU00023"/>
    </source>
</evidence>
<dbReference type="Pfam" id="PF12796">
    <property type="entry name" value="Ank_2"/>
    <property type="match status" value="1"/>
</dbReference>
<protein>
    <submittedName>
        <fullName evidence="4">Uncharacterized protein</fullName>
    </submittedName>
</protein>
<proteinExistence type="predicted"/>
<name>A0A0L8FF37_OCTBM</name>
<reference evidence="4" key="1">
    <citation type="submission" date="2015-07" db="EMBL/GenBank/DDBJ databases">
        <title>MeaNS - Measles Nucleotide Surveillance Program.</title>
        <authorList>
            <person name="Tran T."/>
            <person name="Druce J."/>
        </authorList>
    </citation>
    <scope>NUCLEOTIDE SEQUENCE</scope>
    <source>
        <strain evidence="4">UCB-OBI-ISO-001</strain>
        <tissue evidence="4">Gonad</tissue>
    </source>
</reference>
<organism evidence="4">
    <name type="scientific">Octopus bimaculoides</name>
    <name type="common">California two-spotted octopus</name>
    <dbReference type="NCBI Taxonomy" id="37653"/>
    <lineage>
        <taxon>Eukaryota</taxon>
        <taxon>Metazoa</taxon>
        <taxon>Spiralia</taxon>
        <taxon>Lophotrochozoa</taxon>
        <taxon>Mollusca</taxon>
        <taxon>Cephalopoda</taxon>
        <taxon>Coleoidea</taxon>
        <taxon>Octopodiformes</taxon>
        <taxon>Octopoda</taxon>
        <taxon>Incirrata</taxon>
        <taxon>Octopodidae</taxon>
        <taxon>Octopus</taxon>
    </lineage>
</organism>
<keyword evidence="1" id="KW-0677">Repeat</keyword>
<accession>A0A0L8FF37</accession>
<dbReference type="PROSITE" id="PS50088">
    <property type="entry name" value="ANK_REPEAT"/>
    <property type="match status" value="2"/>
</dbReference>
<dbReference type="EMBL" id="KQ434076">
    <property type="protein sequence ID" value="KOF62257.1"/>
    <property type="molecule type" value="Genomic_DNA"/>
</dbReference>
<dbReference type="PROSITE" id="PS50297">
    <property type="entry name" value="ANK_REP_REGION"/>
    <property type="match status" value="2"/>
</dbReference>
<dbReference type="PANTHER" id="PTHR24198:SF165">
    <property type="entry name" value="ANKYRIN REPEAT-CONTAINING PROTEIN-RELATED"/>
    <property type="match status" value="1"/>
</dbReference>
<dbReference type="STRING" id="37653.A0A0L8FF37"/>
<evidence type="ECO:0000256" key="1">
    <source>
        <dbReference type="ARBA" id="ARBA00022737"/>
    </source>
</evidence>
<feature type="repeat" description="ANK" evidence="3">
    <location>
        <begin position="41"/>
        <end position="66"/>
    </location>
</feature>
<dbReference type="Gene3D" id="1.25.40.20">
    <property type="entry name" value="Ankyrin repeat-containing domain"/>
    <property type="match status" value="1"/>
</dbReference>